<feature type="chain" id="PRO_5003228979" evidence="1">
    <location>
        <begin position="19"/>
        <end position="218"/>
    </location>
</feature>
<gene>
    <name evidence="2" type="ordered locus">AciPR4_2568</name>
</gene>
<dbReference type="AlphaFoldDB" id="E8V0C8"/>
<reference evidence="2 3" key="1">
    <citation type="journal article" date="2012" name="Stand. Genomic Sci.">
        <title>Complete genome sequence of Terriglobus saanensis type strain SP1PR4(T), an Acidobacteria from tundra soil.</title>
        <authorList>
            <person name="Rawat S.R."/>
            <person name="Mannisto M.K."/>
            <person name="Starovoytov V."/>
            <person name="Goodwin L."/>
            <person name="Nolan M."/>
            <person name="Hauser L."/>
            <person name="Land M."/>
            <person name="Davenport K.W."/>
            <person name="Woyke T."/>
            <person name="Haggblom M.M."/>
        </authorList>
    </citation>
    <scope>NUCLEOTIDE SEQUENCE</scope>
    <source>
        <strain evidence="3">ATCC BAA-1853 / DSM 23119 / SP1PR4</strain>
    </source>
</reference>
<dbReference type="eggNOG" id="ENOG50342V1">
    <property type="taxonomic scope" value="Bacteria"/>
</dbReference>
<keyword evidence="3" id="KW-1185">Reference proteome</keyword>
<accession>E8V0C8</accession>
<protein>
    <submittedName>
        <fullName evidence="2">Uncharacterized protein</fullName>
    </submittedName>
</protein>
<organism evidence="2 3">
    <name type="scientific">Terriglobus saanensis (strain ATCC BAA-1853 / DSM 23119 / SP1PR4)</name>
    <dbReference type="NCBI Taxonomy" id="401053"/>
    <lineage>
        <taxon>Bacteria</taxon>
        <taxon>Pseudomonadati</taxon>
        <taxon>Acidobacteriota</taxon>
        <taxon>Terriglobia</taxon>
        <taxon>Terriglobales</taxon>
        <taxon>Acidobacteriaceae</taxon>
        <taxon>Terriglobus</taxon>
    </lineage>
</organism>
<dbReference type="OrthoDB" id="119167at2"/>
<evidence type="ECO:0000313" key="3">
    <source>
        <dbReference type="Proteomes" id="UP000006844"/>
    </source>
</evidence>
<sequence length="218" mass="23652">MRLLTAVFLLAFSAASHAQQMPSTRPRKLDIPGLTSPAVPGKLTPAATEFYDKLYKVGFHIPEGWNFERKDGVLSNFNVDTGTTRRELDVRGVAAINFNPYPPTTFSGATFYYSVLPIAKADSCLVQTGAGRMKPLGSASVGGIDFQHAHDQHGAAGCIESRIDTFAAMRGHACIRFDLVVNTFCGQTSGSMDITEQQLKDIEIRLANILGSVHFDAK</sequence>
<dbReference type="HOGENOM" id="CLU_103371_0_0_0"/>
<dbReference type="STRING" id="401053.AciPR4_2568"/>
<dbReference type="EMBL" id="CP002467">
    <property type="protein sequence ID" value="ADV83346.1"/>
    <property type="molecule type" value="Genomic_DNA"/>
</dbReference>
<evidence type="ECO:0000256" key="1">
    <source>
        <dbReference type="SAM" id="SignalP"/>
    </source>
</evidence>
<dbReference type="KEGG" id="tsa:AciPR4_2568"/>
<keyword evidence="1" id="KW-0732">Signal</keyword>
<dbReference type="RefSeq" id="WP_013569079.1">
    <property type="nucleotide sequence ID" value="NC_014963.1"/>
</dbReference>
<name>E8V0C8_TERSS</name>
<evidence type="ECO:0000313" key="2">
    <source>
        <dbReference type="EMBL" id="ADV83346.1"/>
    </source>
</evidence>
<feature type="signal peptide" evidence="1">
    <location>
        <begin position="1"/>
        <end position="18"/>
    </location>
</feature>
<proteinExistence type="predicted"/>
<dbReference type="Proteomes" id="UP000006844">
    <property type="component" value="Chromosome"/>
</dbReference>